<protein>
    <recommendedName>
        <fullName evidence="4">Chemotaxis protein</fullName>
    </recommendedName>
</protein>
<keyword evidence="3" id="KW-1185">Reference proteome</keyword>
<dbReference type="Proteomes" id="UP001434419">
    <property type="component" value="Unassembled WGS sequence"/>
</dbReference>
<keyword evidence="1" id="KW-0472">Membrane</keyword>
<gene>
    <name evidence="2" type="ORF">ABVC42_03090</name>
</gene>
<sequence length="137" mass="15564">MAVVNEVMTIINVIMSFALVILIFISIRQNIRFSRATNASLDILFKRQQLLSEDLDQLQKALIQVQKGEVANAKSINAIARQMTELHDLVIEDQTRQDQDIKALATLISGLKTSSYRSRNDKHFNNALKRIAKLVKE</sequence>
<evidence type="ECO:0000256" key="1">
    <source>
        <dbReference type="SAM" id="Phobius"/>
    </source>
</evidence>
<keyword evidence="1" id="KW-1133">Transmembrane helix</keyword>
<evidence type="ECO:0000313" key="2">
    <source>
        <dbReference type="EMBL" id="MES5148918.1"/>
    </source>
</evidence>
<evidence type="ECO:0000313" key="3">
    <source>
        <dbReference type="Proteomes" id="UP001434419"/>
    </source>
</evidence>
<dbReference type="EMBL" id="JBETVU010000012">
    <property type="protein sequence ID" value="MES5148918.1"/>
    <property type="molecule type" value="Genomic_DNA"/>
</dbReference>
<organism evidence="2 3">
    <name type="scientific">Lactobacillus crispatus</name>
    <dbReference type="NCBI Taxonomy" id="47770"/>
    <lineage>
        <taxon>Bacteria</taxon>
        <taxon>Bacillati</taxon>
        <taxon>Bacillota</taxon>
        <taxon>Bacilli</taxon>
        <taxon>Lactobacillales</taxon>
        <taxon>Lactobacillaceae</taxon>
        <taxon>Lactobacillus</taxon>
    </lineage>
</organism>
<comment type="caution">
    <text evidence="2">The sequence shown here is derived from an EMBL/GenBank/DDBJ whole genome shotgun (WGS) entry which is preliminary data.</text>
</comment>
<evidence type="ECO:0008006" key="4">
    <source>
        <dbReference type="Google" id="ProtNLM"/>
    </source>
</evidence>
<dbReference type="RefSeq" id="WP_005722077.1">
    <property type="nucleotide sequence ID" value="NZ_CAZZQD010000001.1"/>
</dbReference>
<name>A0ABV2B6M9_9LACO</name>
<feature type="transmembrane region" description="Helical" evidence="1">
    <location>
        <begin position="6"/>
        <end position="25"/>
    </location>
</feature>
<proteinExistence type="predicted"/>
<keyword evidence="1" id="KW-0812">Transmembrane</keyword>
<accession>A0ABV2B6M9</accession>
<reference evidence="2" key="1">
    <citation type="submission" date="2024-06" db="EMBL/GenBank/DDBJ databases">
        <title>Vaginal Lactobacillus fatty acid response mechanisms reveal a metabolite-targeted strategy for bacterial vaginosis treatment.</title>
        <authorList>
            <person name="Zhu M."/>
            <person name="Blainey P.C."/>
            <person name="Bloom S.M."/>
            <person name="Kwon D.S."/>
        </authorList>
    </citation>
    <scope>NUCLEOTIDE SEQUENCE</scope>
    <source>
        <strain evidence="2">194_F1_1</strain>
    </source>
</reference>